<gene>
    <name evidence="3" type="ORF">EDB92DRAFT_1999798</name>
</gene>
<dbReference type="InterPro" id="IPR031728">
    <property type="entry name" value="GlcAase_C"/>
</dbReference>
<dbReference type="PANTHER" id="PTHR36183:SF2">
    <property type="entry name" value="BETA-GLUCURONIDASE C-TERMINAL DOMAIN-CONTAINING PROTEIN"/>
    <property type="match status" value="1"/>
</dbReference>
<dbReference type="Proteomes" id="UP001201163">
    <property type="component" value="Unassembled WGS sequence"/>
</dbReference>
<dbReference type="Gene3D" id="3.20.20.80">
    <property type="entry name" value="Glycosidases"/>
    <property type="match status" value="1"/>
</dbReference>
<keyword evidence="1" id="KW-0732">Signal</keyword>
<feature type="domain" description="Beta-glucuronidase C-terminal" evidence="2">
    <location>
        <begin position="447"/>
        <end position="548"/>
    </location>
</feature>
<keyword evidence="4" id="KW-1185">Reference proteome</keyword>
<evidence type="ECO:0000313" key="3">
    <source>
        <dbReference type="EMBL" id="KAH8977414.1"/>
    </source>
</evidence>
<evidence type="ECO:0000313" key="4">
    <source>
        <dbReference type="Proteomes" id="UP001201163"/>
    </source>
</evidence>
<name>A0AAD4L4E0_9AGAM</name>
<feature type="signal peptide" evidence="1">
    <location>
        <begin position="1"/>
        <end position="19"/>
    </location>
</feature>
<sequence>MRLLFSVSVSFVWVTIVNAQYSVYQPKNQVIFGGSSFNYTNTAAAAAASYTGAAAYDPTILNPPACSQPPDPHTGSSATHEHWWHTQSIDPSKWWLLWVLYRDVGVESSLGKEQVPFLNLMANLVERVGWVQVRVGGNSQENAELVESLPNGAMLAKDTNNTSNPTGTPPLAFTTDLLYLMANISSLTNTHWYLGIPFFNTTPFSLEIVENGQQILGDYLIGFQAGNEPDLYGARSHGHRPSVRSLYMSKLEVGTDKMCQTYSPVDYFGEVGTLIQQIANDPLIPKKDNLLIVPSVQTSWTPESVWDTGIVSSYSSSILSLAVERYPDDNCAAVYPSRGGVVQNPQDIFINYLQHNASTNMASYYTNSTAFAVQNGKPNFTGGAIPHRWTECVLQSVYPTTDQPILRSTNGPSGRSTTLLWSWSEVLGPHNTSQVVDLTSNINTPIYAVYENGAPTKIRLARQHIPPRSPSAAVPQGQSNATPSQVQVKYLLADSVSAKANFTWAGQTFGNNFGSDGRLVGDLNVTTVQCDTTANTCSVPVPAPGFALVFLTSDSLSAVSPASTVTYPTTVQSRTVNTIFIDPSMLATAYGHSGMGNIRGATSPGSSSASVPRATLPGASALLAAALGAVVVARRWL</sequence>
<organism evidence="3 4">
    <name type="scientific">Lactarius akahatsu</name>
    <dbReference type="NCBI Taxonomy" id="416441"/>
    <lineage>
        <taxon>Eukaryota</taxon>
        <taxon>Fungi</taxon>
        <taxon>Dikarya</taxon>
        <taxon>Basidiomycota</taxon>
        <taxon>Agaricomycotina</taxon>
        <taxon>Agaricomycetes</taxon>
        <taxon>Russulales</taxon>
        <taxon>Russulaceae</taxon>
        <taxon>Lactarius</taxon>
    </lineage>
</organism>
<evidence type="ECO:0000259" key="2">
    <source>
        <dbReference type="Pfam" id="PF16862"/>
    </source>
</evidence>
<dbReference type="EMBL" id="JAKELL010000316">
    <property type="protein sequence ID" value="KAH8977414.1"/>
    <property type="molecule type" value="Genomic_DNA"/>
</dbReference>
<dbReference type="AlphaFoldDB" id="A0AAD4L4E0"/>
<comment type="caution">
    <text evidence="3">The sequence shown here is derived from an EMBL/GenBank/DDBJ whole genome shotgun (WGS) entry which is preliminary data.</text>
</comment>
<evidence type="ECO:0000256" key="1">
    <source>
        <dbReference type="SAM" id="SignalP"/>
    </source>
</evidence>
<protein>
    <recommendedName>
        <fullName evidence="2">Beta-glucuronidase C-terminal domain-containing protein</fullName>
    </recommendedName>
</protein>
<dbReference type="InterPro" id="IPR052974">
    <property type="entry name" value="GH79_Enzymes"/>
</dbReference>
<proteinExistence type="predicted"/>
<accession>A0AAD4L4E0</accession>
<dbReference type="Pfam" id="PF16862">
    <property type="entry name" value="Glyco_hydro_79C"/>
    <property type="match status" value="1"/>
</dbReference>
<reference evidence="3" key="1">
    <citation type="submission" date="2022-01" db="EMBL/GenBank/DDBJ databases">
        <title>Comparative genomics reveals a dynamic genome evolution in the ectomycorrhizal milk-cap (Lactarius) mushrooms.</title>
        <authorList>
            <consortium name="DOE Joint Genome Institute"/>
            <person name="Lebreton A."/>
            <person name="Tang N."/>
            <person name="Kuo A."/>
            <person name="LaButti K."/>
            <person name="Drula E."/>
            <person name="Barry K."/>
            <person name="Clum A."/>
            <person name="Lipzen A."/>
            <person name="Mousain D."/>
            <person name="Ng V."/>
            <person name="Wang R."/>
            <person name="Wang X."/>
            <person name="Dai Y."/>
            <person name="Henrissat B."/>
            <person name="Grigoriev I.V."/>
            <person name="Guerin-Laguette A."/>
            <person name="Yu F."/>
            <person name="Martin F.M."/>
        </authorList>
    </citation>
    <scope>NUCLEOTIDE SEQUENCE</scope>
    <source>
        <strain evidence="3">QP</strain>
    </source>
</reference>
<dbReference type="PANTHER" id="PTHR36183">
    <property type="entry name" value="BETA-GLUCURONIDASE"/>
    <property type="match status" value="1"/>
</dbReference>
<feature type="chain" id="PRO_5042153073" description="Beta-glucuronidase C-terminal domain-containing protein" evidence="1">
    <location>
        <begin position="20"/>
        <end position="637"/>
    </location>
</feature>